<name>A0ABQ9UJN2_SAGOE</name>
<protein>
    <submittedName>
        <fullName evidence="1">Uncharacterized protein</fullName>
    </submittedName>
</protein>
<keyword evidence="2" id="KW-1185">Reference proteome</keyword>
<reference evidence="1 2" key="1">
    <citation type="submission" date="2023-05" db="EMBL/GenBank/DDBJ databases">
        <title>B98-5 Cell Line De Novo Hybrid Assembly: An Optical Mapping Approach.</title>
        <authorList>
            <person name="Kananen K."/>
            <person name="Auerbach J.A."/>
            <person name="Kautto E."/>
            <person name="Blachly J.S."/>
        </authorList>
    </citation>
    <scope>NUCLEOTIDE SEQUENCE [LARGE SCALE GENOMIC DNA]</scope>
    <source>
        <strain evidence="1">B95-8</strain>
        <tissue evidence="1">Cell line</tissue>
    </source>
</reference>
<dbReference type="EMBL" id="JASSZA010000012">
    <property type="protein sequence ID" value="KAK2097086.1"/>
    <property type="molecule type" value="Genomic_DNA"/>
</dbReference>
<dbReference type="Proteomes" id="UP001266305">
    <property type="component" value="Unassembled WGS sequence"/>
</dbReference>
<organism evidence="1 2">
    <name type="scientific">Saguinus oedipus</name>
    <name type="common">Cotton-top tamarin</name>
    <name type="synonym">Oedipomidas oedipus</name>
    <dbReference type="NCBI Taxonomy" id="9490"/>
    <lineage>
        <taxon>Eukaryota</taxon>
        <taxon>Metazoa</taxon>
        <taxon>Chordata</taxon>
        <taxon>Craniata</taxon>
        <taxon>Vertebrata</taxon>
        <taxon>Euteleostomi</taxon>
        <taxon>Mammalia</taxon>
        <taxon>Eutheria</taxon>
        <taxon>Euarchontoglires</taxon>
        <taxon>Primates</taxon>
        <taxon>Haplorrhini</taxon>
        <taxon>Platyrrhini</taxon>
        <taxon>Cebidae</taxon>
        <taxon>Callitrichinae</taxon>
        <taxon>Saguinus</taxon>
    </lineage>
</organism>
<sequence>MEGGQCPSWSQMATCLKVMAKDGGLCPWWPRQQLVALMASDGILIAGHEACETTSILGIAAANCPGDGLRLLTEQAPSQAALRGVCGHDIFWECPACFPELLPMGWLPSFHVHSSIDWVVKSPLTGAWFTSEMSRLKTGAFSVHPPAHSQSPGTLRACPSLPSSFSPLVPLRPEEGTLLVEDVARLLQVPSSTFTDVE</sequence>
<gene>
    <name evidence="1" type="ORF">P7K49_026120</name>
</gene>
<evidence type="ECO:0000313" key="2">
    <source>
        <dbReference type="Proteomes" id="UP001266305"/>
    </source>
</evidence>
<evidence type="ECO:0000313" key="1">
    <source>
        <dbReference type="EMBL" id="KAK2097086.1"/>
    </source>
</evidence>
<accession>A0ABQ9UJN2</accession>
<proteinExistence type="predicted"/>
<comment type="caution">
    <text evidence="1">The sequence shown here is derived from an EMBL/GenBank/DDBJ whole genome shotgun (WGS) entry which is preliminary data.</text>
</comment>